<protein>
    <submittedName>
        <fullName evidence="2">Pseudouridylate synthase 10</fullName>
    </submittedName>
</protein>
<gene>
    <name evidence="2" type="ORF">SEMRO_347_G123010.1</name>
</gene>
<comment type="caution">
    <text evidence="2">The sequence shown here is derived from an EMBL/GenBank/DDBJ whole genome shotgun (WGS) entry which is preliminary data.</text>
</comment>
<proteinExistence type="predicted"/>
<keyword evidence="3" id="KW-1185">Reference proteome</keyword>
<dbReference type="AlphaFoldDB" id="A0A9N8DYN9"/>
<feature type="compositionally biased region" description="Low complexity" evidence="1">
    <location>
        <begin position="24"/>
        <end position="33"/>
    </location>
</feature>
<evidence type="ECO:0000256" key="1">
    <source>
        <dbReference type="SAM" id="MobiDB-lite"/>
    </source>
</evidence>
<organism evidence="2 3">
    <name type="scientific">Seminavis robusta</name>
    <dbReference type="NCBI Taxonomy" id="568900"/>
    <lineage>
        <taxon>Eukaryota</taxon>
        <taxon>Sar</taxon>
        <taxon>Stramenopiles</taxon>
        <taxon>Ochrophyta</taxon>
        <taxon>Bacillariophyta</taxon>
        <taxon>Bacillariophyceae</taxon>
        <taxon>Bacillariophycidae</taxon>
        <taxon>Naviculales</taxon>
        <taxon>Naviculaceae</taxon>
        <taxon>Seminavis</taxon>
    </lineage>
</organism>
<feature type="region of interest" description="Disordered" evidence="1">
    <location>
        <begin position="1"/>
        <end position="60"/>
    </location>
</feature>
<accession>A0A9N8DYN9</accession>
<feature type="compositionally biased region" description="Polar residues" evidence="1">
    <location>
        <begin position="95"/>
        <end position="104"/>
    </location>
</feature>
<reference evidence="2" key="1">
    <citation type="submission" date="2020-06" db="EMBL/GenBank/DDBJ databases">
        <authorList>
            <consortium name="Plant Systems Biology data submission"/>
        </authorList>
    </citation>
    <scope>NUCLEOTIDE SEQUENCE</scope>
    <source>
        <strain evidence="2">D6</strain>
    </source>
</reference>
<sequence>MVEQIERFVPAGKGSLVDDAPGWSSVKNNSSDPSSREGPICWKCRGTGEKKDKKKKRKHSEAVSNCSVCQGKGHLPPKQQEVVAQESRPGEITRARQSPPNWTPQGPVPAVLLPTTQSSPPHNLQKAIQLVRLAETANQEILVILPESQTPTDDNNNNQEISVKSPFQTNTEDPIPPWLPRRGEQLCNLMGQWRILQRVASHRWTTDDLVTSFLAGRVSREQHITKNNNNKTIRYLDLGCGNGSVLLMTTWQLLKNHSTNNNRITCTGVEARQEAVELARRSIAFNVGDENSNNNNCTVNVHHGDFRTVLDSILNRSQDDDNNKECHYYDLVTGTPPYFRVDFTVQNNNDKVVQKAVIQQGGMPTCKQSAPARCEFRGGIEAYCQAASTAMHRQSIFCVCENWLNNDRVYQGAAQAGLVVVQVLPIQGRTGKPCPLFAVYVMRKQSYFHEEPPTDTQVLDCVSVRDDQGNWTPEYQQILQAMSIPVMPVD</sequence>
<evidence type="ECO:0000313" key="3">
    <source>
        <dbReference type="Proteomes" id="UP001153069"/>
    </source>
</evidence>
<dbReference type="SUPFAM" id="SSF53335">
    <property type="entry name" value="S-adenosyl-L-methionine-dependent methyltransferases"/>
    <property type="match status" value="1"/>
</dbReference>
<dbReference type="OrthoDB" id="2099474at2759"/>
<name>A0A9N8DYN9_9STRA</name>
<evidence type="ECO:0000313" key="2">
    <source>
        <dbReference type="EMBL" id="CAB9508444.1"/>
    </source>
</evidence>
<dbReference type="EMBL" id="CAICTM010000346">
    <property type="protein sequence ID" value="CAB9508444.1"/>
    <property type="molecule type" value="Genomic_DNA"/>
</dbReference>
<dbReference type="Proteomes" id="UP001153069">
    <property type="component" value="Unassembled WGS sequence"/>
</dbReference>
<dbReference type="InterPro" id="IPR029063">
    <property type="entry name" value="SAM-dependent_MTases_sf"/>
</dbReference>
<dbReference type="PANTHER" id="PTHR47739:SF1">
    <property type="entry name" value="TRNA1(VAL) (ADENINE(37)-N6)-METHYLTRANSFERASE"/>
    <property type="match status" value="1"/>
</dbReference>
<dbReference type="InterPro" id="IPR050210">
    <property type="entry name" value="tRNA_Adenine-N(6)_MTase"/>
</dbReference>
<dbReference type="PANTHER" id="PTHR47739">
    <property type="entry name" value="TRNA1(VAL) (ADENINE(37)-N6)-METHYLTRANSFERASE"/>
    <property type="match status" value="1"/>
</dbReference>
<feature type="region of interest" description="Disordered" evidence="1">
    <location>
        <begin position="85"/>
        <end position="120"/>
    </location>
</feature>
<dbReference type="Gene3D" id="3.40.50.150">
    <property type="entry name" value="Vaccinia Virus protein VP39"/>
    <property type="match status" value="1"/>
</dbReference>